<dbReference type="AlphaFoldDB" id="A0A449A253"/>
<dbReference type="EMBL" id="LR214950">
    <property type="protein sequence ID" value="VEU58301.1"/>
    <property type="molecule type" value="Genomic_DNA"/>
</dbReference>
<proteinExistence type="predicted"/>
<organism evidence="1 2">
    <name type="scientific">Mycoplasmopsis gallinacea</name>
    <dbReference type="NCBI Taxonomy" id="29556"/>
    <lineage>
        <taxon>Bacteria</taxon>
        <taxon>Bacillati</taxon>
        <taxon>Mycoplasmatota</taxon>
        <taxon>Mycoplasmoidales</taxon>
        <taxon>Metamycoplasmataceae</taxon>
        <taxon>Mycoplasmopsis</taxon>
    </lineage>
</organism>
<evidence type="ECO:0000313" key="2">
    <source>
        <dbReference type="Proteomes" id="UP000290568"/>
    </source>
</evidence>
<accession>A0A449A253</accession>
<reference evidence="1 2" key="1">
    <citation type="submission" date="2019-01" db="EMBL/GenBank/DDBJ databases">
        <authorList>
            <consortium name="Pathogen Informatics"/>
        </authorList>
    </citation>
    <scope>NUCLEOTIDE SEQUENCE [LARGE SCALE GENOMIC DNA]</scope>
    <source>
        <strain evidence="1 2">NCTC10183</strain>
    </source>
</reference>
<gene>
    <name evidence="1" type="ORF">NCTC10183_00057</name>
</gene>
<name>A0A449A253_9BACT</name>
<protein>
    <submittedName>
        <fullName evidence="1">Uncharacterized protein</fullName>
    </submittedName>
</protein>
<keyword evidence="2" id="KW-1185">Reference proteome</keyword>
<dbReference type="Proteomes" id="UP000290568">
    <property type="component" value="Chromosome"/>
</dbReference>
<sequence length="283" mass="33670">MKDKKQIVHSFSKKLNYLSMEQIYDIFENLSNIFEFTENHTENDHAHNKEVYVEDFKNMKKVRLTHPFNSFVLLNKNAEWVDRFEGLSHEERESNRLPFLIPNGFKIDRTLGIDPQIRYYTDVLLSTDQFQEMTNRWNSKKHKHESQGIYKLRFESKEPIQIDENIIKNLECLHYSEEHFCYPTCADDFEAIYSEEQLIGIGHPQHFSGFLLNLGIKPSMFVCLKEHSDNNIYHRTPIDKEETIEAIEKMLDNIYLENEDSETLSLLDKNLNSIIEIIQKEKQ</sequence>
<evidence type="ECO:0000313" key="1">
    <source>
        <dbReference type="EMBL" id="VEU58301.1"/>
    </source>
</evidence>
<dbReference type="RefSeq" id="WP_129619992.1">
    <property type="nucleotide sequence ID" value="NZ_LR214950.1"/>
</dbReference>